<keyword evidence="2" id="KW-1185">Reference proteome</keyword>
<name>A0AA36AQ39_OCTVU</name>
<protein>
    <submittedName>
        <fullName evidence="1">Uncharacterized protein</fullName>
    </submittedName>
</protein>
<evidence type="ECO:0000313" key="2">
    <source>
        <dbReference type="Proteomes" id="UP001162480"/>
    </source>
</evidence>
<evidence type="ECO:0000313" key="1">
    <source>
        <dbReference type="EMBL" id="CAI9720069.1"/>
    </source>
</evidence>
<dbReference type="AlphaFoldDB" id="A0AA36AQ39"/>
<dbReference type="EMBL" id="OX597816">
    <property type="protein sequence ID" value="CAI9720069.1"/>
    <property type="molecule type" value="Genomic_DNA"/>
</dbReference>
<proteinExistence type="predicted"/>
<organism evidence="1 2">
    <name type="scientific">Octopus vulgaris</name>
    <name type="common">Common octopus</name>
    <dbReference type="NCBI Taxonomy" id="6645"/>
    <lineage>
        <taxon>Eukaryota</taxon>
        <taxon>Metazoa</taxon>
        <taxon>Spiralia</taxon>
        <taxon>Lophotrochozoa</taxon>
        <taxon>Mollusca</taxon>
        <taxon>Cephalopoda</taxon>
        <taxon>Coleoidea</taxon>
        <taxon>Octopodiformes</taxon>
        <taxon>Octopoda</taxon>
        <taxon>Incirrata</taxon>
        <taxon>Octopodidae</taxon>
        <taxon>Octopus</taxon>
    </lineage>
</organism>
<reference evidence="1" key="1">
    <citation type="submission" date="2023-08" db="EMBL/GenBank/DDBJ databases">
        <authorList>
            <person name="Alioto T."/>
            <person name="Alioto T."/>
            <person name="Gomez Garrido J."/>
        </authorList>
    </citation>
    <scope>NUCLEOTIDE SEQUENCE</scope>
</reference>
<gene>
    <name evidence="1" type="ORF">OCTVUL_1B020092</name>
</gene>
<sequence>MCLLCHKSHSIGESLLRPVIEEVLSTVMHEKPDISMMIPLIVSFPFVDERVGVLGAVGGGSSSDSCGGDRIDRDYDCVAVVN</sequence>
<dbReference type="Proteomes" id="UP001162480">
    <property type="component" value="Chromosome 3"/>
</dbReference>
<accession>A0AA36AQ39</accession>